<dbReference type="OrthoDB" id="5654170at2"/>
<evidence type="ECO:0000313" key="1">
    <source>
        <dbReference type="EMBL" id="GEO10810.1"/>
    </source>
</evidence>
<keyword evidence="2" id="KW-1185">Reference proteome</keyword>
<sequence length="176" mass="20535">MRYNIFNKAHFPLKTSLLSACVSIDKIATHGVTFAADAVEKVKNVLQAYNETIVFEGLHIFPLVFEYEPSVWNNYASEHNRMTRLANYLKSLIQSYYHQSKAKDKLDLIASISKSYNEFMMANFDHMNDEEAVLNEILWRYYRDQVLSQLEEKMHTLPDLIKTQSYERKLQIATAA</sequence>
<evidence type="ECO:0008006" key="3">
    <source>
        <dbReference type="Google" id="ProtNLM"/>
    </source>
</evidence>
<proteinExistence type="predicted"/>
<accession>A0A512BFS4</accession>
<gene>
    <name evidence="1" type="ORF">SAE01_33060</name>
</gene>
<reference evidence="1 2" key="1">
    <citation type="submission" date="2019-07" db="EMBL/GenBank/DDBJ databases">
        <title>Whole genome shotgun sequence of Segetibacter aerophilus NBRC 106135.</title>
        <authorList>
            <person name="Hosoyama A."/>
            <person name="Uohara A."/>
            <person name="Ohji S."/>
            <person name="Ichikawa N."/>
        </authorList>
    </citation>
    <scope>NUCLEOTIDE SEQUENCE [LARGE SCALE GENOMIC DNA]</scope>
    <source>
        <strain evidence="1 2">NBRC 106135</strain>
    </source>
</reference>
<dbReference type="RefSeq" id="WP_147204928.1">
    <property type="nucleotide sequence ID" value="NZ_BJYT01000013.1"/>
</dbReference>
<dbReference type="EMBL" id="BJYT01000013">
    <property type="protein sequence ID" value="GEO10810.1"/>
    <property type="molecule type" value="Genomic_DNA"/>
</dbReference>
<comment type="caution">
    <text evidence="1">The sequence shown here is derived from an EMBL/GenBank/DDBJ whole genome shotgun (WGS) entry which is preliminary data.</text>
</comment>
<name>A0A512BFS4_9BACT</name>
<dbReference type="AlphaFoldDB" id="A0A512BFS4"/>
<organism evidence="1 2">
    <name type="scientific">Segetibacter aerophilus</name>
    <dbReference type="NCBI Taxonomy" id="670293"/>
    <lineage>
        <taxon>Bacteria</taxon>
        <taxon>Pseudomonadati</taxon>
        <taxon>Bacteroidota</taxon>
        <taxon>Chitinophagia</taxon>
        <taxon>Chitinophagales</taxon>
        <taxon>Chitinophagaceae</taxon>
        <taxon>Segetibacter</taxon>
    </lineage>
</organism>
<protein>
    <recommendedName>
        <fullName evidence="3">Hemerythrin-like domain-containing protein</fullName>
    </recommendedName>
</protein>
<dbReference type="Proteomes" id="UP000321513">
    <property type="component" value="Unassembled WGS sequence"/>
</dbReference>
<evidence type="ECO:0000313" key="2">
    <source>
        <dbReference type="Proteomes" id="UP000321513"/>
    </source>
</evidence>
<dbReference type="Gene3D" id="1.20.120.520">
    <property type="entry name" value="nmb1532 protein domain like"/>
    <property type="match status" value="1"/>
</dbReference>